<dbReference type="KEGG" id="aplc:110983404"/>
<protein>
    <submittedName>
        <fullName evidence="4">Uncharacterized protein LOC110983404</fullName>
    </submittedName>
</protein>
<keyword evidence="2" id="KW-1133">Transmembrane helix</keyword>
<dbReference type="AlphaFoldDB" id="A0A8B7Z050"/>
<dbReference type="RefSeq" id="XP_022098337.1">
    <property type="nucleotide sequence ID" value="XM_022242645.1"/>
</dbReference>
<evidence type="ECO:0000256" key="2">
    <source>
        <dbReference type="SAM" id="Phobius"/>
    </source>
</evidence>
<feature type="compositionally biased region" description="Polar residues" evidence="1">
    <location>
        <begin position="81"/>
        <end position="98"/>
    </location>
</feature>
<feature type="compositionally biased region" description="Polar residues" evidence="1">
    <location>
        <begin position="31"/>
        <end position="43"/>
    </location>
</feature>
<feature type="transmembrane region" description="Helical" evidence="2">
    <location>
        <begin position="7"/>
        <end position="24"/>
    </location>
</feature>
<sequence length="188" mass="20371">MDMGVNLANTLMTYVMVLVVLWHARLNPQTTDAKSITPRSTESTTDENELDAVQTTPAEGTTASHESVHLDRPRDSGGCGSTSERSAGRTQDNTPENQTTITDTGVVTDDGLISDVGTCEPEGGSDANVFLIQWTVFADWRVLVGLAVFEVIVYVVTVTVVMVLHSRHRNQVGSLREGALTSKYQFAL</sequence>
<feature type="compositionally biased region" description="Basic and acidic residues" evidence="1">
    <location>
        <begin position="66"/>
        <end position="75"/>
    </location>
</feature>
<dbReference type="OrthoDB" id="10580034at2759"/>
<reference evidence="4" key="1">
    <citation type="submission" date="2025-08" db="UniProtKB">
        <authorList>
            <consortium name="RefSeq"/>
        </authorList>
    </citation>
    <scope>IDENTIFICATION</scope>
</reference>
<dbReference type="OMA" id="FADWRVL"/>
<organism evidence="3 4">
    <name type="scientific">Acanthaster planci</name>
    <name type="common">Crown-of-thorns starfish</name>
    <dbReference type="NCBI Taxonomy" id="133434"/>
    <lineage>
        <taxon>Eukaryota</taxon>
        <taxon>Metazoa</taxon>
        <taxon>Echinodermata</taxon>
        <taxon>Eleutherozoa</taxon>
        <taxon>Asterozoa</taxon>
        <taxon>Asteroidea</taxon>
        <taxon>Valvatacea</taxon>
        <taxon>Valvatida</taxon>
        <taxon>Acanthasteridae</taxon>
        <taxon>Acanthaster</taxon>
    </lineage>
</organism>
<keyword evidence="2" id="KW-0812">Transmembrane</keyword>
<keyword evidence="2" id="KW-0472">Membrane</keyword>
<feature type="transmembrane region" description="Helical" evidence="2">
    <location>
        <begin position="140"/>
        <end position="164"/>
    </location>
</feature>
<evidence type="ECO:0000313" key="4">
    <source>
        <dbReference type="RefSeq" id="XP_022098337.1"/>
    </source>
</evidence>
<evidence type="ECO:0000256" key="1">
    <source>
        <dbReference type="SAM" id="MobiDB-lite"/>
    </source>
</evidence>
<evidence type="ECO:0000313" key="3">
    <source>
        <dbReference type="Proteomes" id="UP000694845"/>
    </source>
</evidence>
<gene>
    <name evidence="4" type="primary">LOC110983404</name>
</gene>
<dbReference type="Proteomes" id="UP000694845">
    <property type="component" value="Unplaced"/>
</dbReference>
<feature type="region of interest" description="Disordered" evidence="1">
    <location>
        <begin position="31"/>
        <end position="104"/>
    </location>
</feature>
<keyword evidence="3" id="KW-1185">Reference proteome</keyword>
<proteinExistence type="predicted"/>
<accession>A0A8B7Z050</accession>
<feature type="compositionally biased region" description="Polar residues" evidence="1">
    <location>
        <begin position="53"/>
        <end position="65"/>
    </location>
</feature>
<dbReference type="GeneID" id="110983404"/>
<name>A0A8B7Z050_ACAPL</name>